<keyword evidence="2" id="KW-0808">Transferase</keyword>
<dbReference type="GO" id="GO:0003964">
    <property type="term" value="F:RNA-directed DNA polymerase activity"/>
    <property type="evidence" value="ECO:0007669"/>
    <property type="project" value="UniProtKB-KW"/>
</dbReference>
<evidence type="ECO:0000256" key="4">
    <source>
        <dbReference type="ARBA" id="ARBA00022722"/>
    </source>
</evidence>
<dbReference type="InterPro" id="IPR043502">
    <property type="entry name" value="DNA/RNA_pol_sf"/>
</dbReference>
<keyword evidence="4" id="KW-0540">Nuclease</keyword>
<dbReference type="InterPro" id="IPR050951">
    <property type="entry name" value="Retrovirus_Pol_polyprotein"/>
</dbReference>
<keyword evidence="7" id="KW-0511">Multifunctional enzyme</keyword>
<evidence type="ECO:0000256" key="3">
    <source>
        <dbReference type="ARBA" id="ARBA00022695"/>
    </source>
</evidence>
<dbReference type="PaxDb" id="67767-A0A0J7K7Q6"/>
<dbReference type="Pfam" id="PF00078">
    <property type="entry name" value="RVT_1"/>
    <property type="match status" value="1"/>
</dbReference>
<dbReference type="CDD" id="cd01647">
    <property type="entry name" value="RT_LTR"/>
    <property type="match status" value="1"/>
</dbReference>
<dbReference type="FunFam" id="3.10.20.370:FF:000001">
    <property type="entry name" value="Retrovirus-related Pol polyprotein from transposon 17.6-like protein"/>
    <property type="match status" value="1"/>
</dbReference>
<dbReference type="PANTHER" id="PTHR37984">
    <property type="entry name" value="PROTEIN CBG26694"/>
    <property type="match status" value="1"/>
</dbReference>
<dbReference type="GO" id="GO:0004519">
    <property type="term" value="F:endonuclease activity"/>
    <property type="evidence" value="ECO:0007669"/>
    <property type="project" value="UniProtKB-KW"/>
</dbReference>
<dbReference type="PROSITE" id="PS50878">
    <property type="entry name" value="RT_POL"/>
    <property type="match status" value="1"/>
</dbReference>
<dbReference type="SUPFAM" id="SSF56672">
    <property type="entry name" value="DNA/RNA polymerases"/>
    <property type="match status" value="1"/>
</dbReference>
<evidence type="ECO:0000256" key="7">
    <source>
        <dbReference type="ARBA" id="ARBA00023268"/>
    </source>
</evidence>
<dbReference type="FunFam" id="3.30.70.270:FF:000020">
    <property type="entry name" value="Transposon Tf2-6 polyprotein-like Protein"/>
    <property type="match status" value="1"/>
</dbReference>
<dbReference type="CDD" id="cd09274">
    <property type="entry name" value="RNase_HI_RT_Ty3"/>
    <property type="match status" value="1"/>
</dbReference>
<dbReference type="EMBL" id="LBMM01012293">
    <property type="protein sequence ID" value="KMQ86294.1"/>
    <property type="molecule type" value="Genomic_DNA"/>
</dbReference>
<organism evidence="9 10">
    <name type="scientific">Lasius niger</name>
    <name type="common">Black garden ant</name>
    <dbReference type="NCBI Taxonomy" id="67767"/>
    <lineage>
        <taxon>Eukaryota</taxon>
        <taxon>Metazoa</taxon>
        <taxon>Ecdysozoa</taxon>
        <taxon>Arthropoda</taxon>
        <taxon>Hexapoda</taxon>
        <taxon>Insecta</taxon>
        <taxon>Pterygota</taxon>
        <taxon>Neoptera</taxon>
        <taxon>Endopterygota</taxon>
        <taxon>Hymenoptera</taxon>
        <taxon>Apocrita</taxon>
        <taxon>Aculeata</taxon>
        <taxon>Formicoidea</taxon>
        <taxon>Formicidae</taxon>
        <taxon>Formicinae</taxon>
        <taxon>Lasius</taxon>
        <taxon>Lasius</taxon>
    </lineage>
</organism>
<gene>
    <name evidence="9" type="ORF">RF55_14744</name>
</gene>
<keyword evidence="10" id="KW-1185">Reference proteome</keyword>
<protein>
    <recommendedName>
        <fullName evidence="1">RNA-directed DNA polymerase</fullName>
        <ecNumber evidence="1">2.7.7.49</ecNumber>
    </recommendedName>
</protein>
<dbReference type="OrthoDB" id="7553913at2759"/>
<keyword evidence="5" id="KW-0378">Hydrolase</keyword>
<dbReference type="InterPro" id="IPR000477">
    <property type="entry name" value="RT_dom"/>
</dbReference>
<reference evidence="9 10" key="1">
    <citation type="submission" date="2015-04" db="EMBL/GenBank/DDBJ databases">
        <title>Lasius niger genome sequencing.</title>
        <authorList>
            <person name="Konorov E.A."/>
            <person name="Nikitin M.A."/>
            <person name="Kirill M.V."/>
            <person name="Chang P."/>
        </authorList>
    </citation>
    <scope>NUCLEOTIDE SEQUENCE [LARGE SCALE GENOMIC DNA]</scope>
    <source>
        <tissue evidence="9">Whole</tissue>
    </source>
</reference>
<evidence type="ECO:0000313" key="10">
    <source>
        <dbReference type="Proteomes" id="UP000036403"/>
    </source>
</evidence>
<proteinExistence type="predicted"/>
<evidence type="ECO:0000256" key="5">
    <source>
        <dbReference type="ARBA" id="ARBA00022759"/>
    </source>
</evidence>
<feature type="domain" description="Reverse transcriptase" evidence="8">
    <location>
        <begin position="159"/>
        <end position="337"/>
    </location>
</feature>
<evidence type="ECO:0000256" key="1">
    <source>
        <dbReference type="ARBA" id="ARBA00012493"/>
    </source>
</evidence>
<dbReference type="AlphaFoldDB" id="A0A0J7K7Q6"/>
<comment type="caution">
    <text evidence="9">The sequence shown here is derived from an EMBL/GenBank/DDBJ whole genome shotgun (WGS) entry which is preliminary data.</text>
</comment>
<evidence type="ECO:0000256" key="6">
    <source>
        <dbReference type="ARBA" id="ARBA00022918"/>
    </source>
</evidence>
<keyword evidence="3" id="KW-0548">Nucleotidyltransferase</keyword>
<dbReference type="InterPro" id="IPR043128">
    <property type="entry name" value="Rev_trsase/Diguanyl_cyclase"/>
</dbReference>
<dbReference type="Gene3D" id="3.10.10.10">
    <property type="entry name" value="HIV Type 1 Reverse Transcriptase, subunit A, domain 1"/>
    <property type="match status" value="1"/>
</dbReference>
<sequence>MQLDSGADITTIGTRYWTWLGCPKLQSYDKTCTNVSGYPIRNKGFFYATVSYKNKASKGPIVVIDRPNTALISAQAIDELGLAIYDQGITDGQPSVNEIKEVSLESKYPDLFSDKMGECSRITVHLRIKPDARPIYVPRRPIALALEEPVNAELDRLVNNGILIPVESSEWAASIVVARKANGKIRICADYSTGLNKALIADDHPIPNKEDLIAKLRGNSVYSQLDLSDAYLHLKLDETSRPLTTINTHRGLFVYNRLVFGLRPAPAIFQRTLEQALTDIPGILVYLDDILVCGRNRTEHDVRVHAVLNRLQEWGFRLRTEKCKFHTSVVKYLGFVISTEGIKPDPARIQPIETMRTPENIKEVRSFLGLVNYYGKFVPDLHKLKAPFEALLKKDVPFNWTSTQQNAFEKTKCILTGPLLLAHYDPKQILIVAADASSTGIGGVLLQRYADGQVKAVFHMSRTLTKAQQNYSQIEKEALALITAIERFRKFVYGRHFILQTDHRPLLALFKTANTKELETRTANRLKR</sequence>
<dbReference type="EC" id="2.7.7.49" evidence="1"/>
<keyword evidence="5" id="KW-0255">Endonuclease</keyword>
<dbReference type="Pfam" id="PF17919">
    <property type="entry name" value="RT_RNaseH_2"/>
    <property type="match status" value="1"/>
</dbReference>
<evidence type="ECO:0000259" key="8">
    <source>
        <dbReference type="PROSITE" id="PS50878"/>
    </source>
</evidence>
<evidence type="ECO:0000313" key="9">
    <source>
        <dbReference type="EMBL" id="KMQ86294.1"/>
    </source>
</evidence>
<dbReference type="SUPFAM" id="SSF50630">
    <property type="entry name" value="Acid proteases"/>
    <property type="match status" value="1"/>
</dbReference>
<keyword evidence="6 9" id="KW-0695">RNA-directed DNA polymerase</keyword>
<dbReference type="STRING" id="67767.A0A0J7K7Q6"/>
<accession>A0A0J7K7Q6</accession>
<dbReference type="InterPro" id="IPR041577">
    <property type="entry name" value="RT_RNaseH_2"/>
</dbReference>
<dbReference type="InterPro" id="IPR021109">
    <property type="entry name" value="Peptidase_aspartic_dom_sf"/>
</dbReference>
<dbReference type="PANTHER" id="PTHR37984:SF5">
    <property type="entry name" value="PROTEIN NYNRIN-LIKE"/>
    <property type="match status" value="1"/>
</dbReference>
<dbReference type="Proteomes" id="UP000036403">
    <property type="component" value="Unassembled WGS sequence"/>
</dbReference>
<evidence type="ECO:0000256" key="2">
    <source>
        <dbReference type="ARBA" id="ARBA00022679"/>
    </source>
</evidence>
<dbReference type="Gene3D" id="3.30.70.270">
    <property type="match status" value="2"/>
</dbReference>
<name>A0A0J7K7Q6_LASNI</name>